<dbReference type="AlphaFoldDB" id="A0A8H3FAI1"/>
<gene>
    <name evidence="2" type="ORF">GOMPHAMPRED_001188</name>
</gene>
<evidence type="ECO:0008006" key="4">
    <source>
        <dbReference type="Google" id="ProtNLM"/>
    </source>
</evidence>
<evidence type="ECO:0000313" key="2">
    <source>
        <dbReference type="EMBL" id="CAF9917226.1"/>
    </source>
</evidence>
<dbReference type="Proteomes" id="UP000664169">
    <property type="component" value="Unassembled WGS sequence"/>
</dbReference>
<dbReference type="InterPro" id="IPR015943">
    <property type="entry name" value="WD40/YVTN_repeat-like_dom_sf"/>
</dbReference>
<reference evidence="2" key="1">
    <citation type="submission" date="2021-03" db="EMBL/GenBank/DDBJ databases">
        <authorList>
            <person name="Tagirdzhanova G."/>
        </authorList>
    </citation>
    <scope>NUCLEOTIDE SEQUENCE</scope>
</reference>
<comment type="caution">
    <text evidence="2">The sequence shown here is derived from an EMBL/GenBank/DDBJ whole genome shotgun (WGS) entry which is preliminary data.</text>
</comment>
<name>A0A8H3FAI1_9LECA</name>
<dbReference type="InterPro" id="IPR036322">
    <property type="entry name" value="WD40_repeat_dom_sf"/>
</dbReference>
<dbReference type="Gene3D" id="2.130.10.10">
    <property type="entry name" value="YVTN repeat-like/Quinoprotein amine dehydrogenase"/>
    <property type="match status" value="1"/>
</dbReference>
<dbReference type="SUPFAM" id="SSF50978">
    <property type="entry name" value="WD40 repeat-like"/>
    <property type="match status" value="1"/>
</dbReference>
<sequence>MPATDSPEIIVARWLKQNRYEETLASFLGEAGLTEDAGLSSNDALTLEQILEEKRLYDQSLQYEKRGEPTHQSWTSPAPSIPQILDVPQSSNILHVAVDQLDSSDQVLSITMADRRLMQTDPSSPVDDFEHVLTQDSPILSWISVPGPDAVQWIGTTMSGRVFLYTPNDRSPSVSRIDHKRYCVKATLDTSNPNQWLLATIGWDSKLNIYHITASTNSHGLAYISNLEEPSSSLDLQTIPEDILWITNPTPTTSHHDPNHSSSGSSSGSILLLTRRDSSLLHYYLPTRPAPTLLGVQNLAPHAISWTIFTPSSISICPTDPTLLAVATSSLPHMKLILIRIRIPSNDSSNNSEKPAENQQNVTSNDGNSFAYDPRAALAKANADEAAIVHHVSTLAPQTPYSTPKVVWRPDGSGVWVNGDDGCVRGIERATGKVVATLKGGHEAATKIRTLWAGYVDVSGKRQEWVISGGFDRRVVVWKIGKDE</sequence>
<evidence type="ECO:0000313" key="3">
    <source>
        <dbReference type="Proteomes" id="UP000664169"/>
    </source>
</evidence>
<protein>
    <recommendedName>
        <fullName evidence="4">LisH domain-containing protein</fullName>
    </recommendedName>
</protein>
<dbReference type="EMBL" id="CAJPDQ010000012">
    <property type="protein sequence ID" value="CAF9917226.1"/>
    <property type="molecule type" value="Genomic_DNA"/>
</dbReference>
<evidence type="ECO:0000256" key="1">
    <source>
        <dbReference type="SAM" id="MobiDB-lite"/>
    </source>
</evidence>
<proteinExistence type="predicted"/>
<feature type="region of interest" description="Disordered" evidence="1">
    <location>
        <begin position="347"/>
        <end position="367"/>
    </location>
</feature>
<dbReference type="OrthoDB" id="1932312at2759"/>
<organism evidence="2 3">
    <name type="scientific">Gomphillus americanus</name>
    <dbReference type="NCBI Taxonomy" id="1940652"/>
    <lineage>
        <taxon>Eukaryota</taxon>
        <taxon>Fungi</taxon>
        <taxon>Dikarya</taxon>
        <taxon>Ascomycota</taxon>
        <taxon>Pezizomycotina</taxon>
        <taxon>Lecanoromycetes</taxon>
        <taxon>OSLEUM clade</taxon>
        <taxon>Ostropomycetidae</taxon>
        <taxon>Ostropales</taxon>
        <taxon>Graphidaceae</taxon>
        <taxon>Gomphilloideae</taxon>
        <taxon>Gomphillus</taxon>
    </lineage>
</organism>
<accession>A0A8H3FAI1</accession>
<keyword evidence="3" id="KW-1185">Reference proteome</keyword>
<feature type="region of interest" description="Disordered" evidence="1">
    <location>
        <begin position="248"/>
        <end position="268"/>
    </location>
</feature>